<dbReference type="OrthoDB" id="1424572at2"/>
<dbReference type="EMBL" id="SOBW01000007">
    <property type="protein sequence ID" value="TDU43269.1"/>
    <property type="molecule type" value="Genomic_DNA"/>
</dbReference>
<sequence length="206" mass="23189">MKFLLGLLLTVMAYTISNAKPITATVVFENLTEETTINGIFYIKQTNQQFDVTTLESFQINLPNKGSYEFQFHSEIVSAYTYYPSKITEKKDTITIRLEKKSQARITPVSVQTKGIAELSNEELKQHIAAGTVNFIVHGLVAIPPDTYQAFKKEYGIGFISENCALNPQTYKTTQANNKVLAAYLTSEFGEVWKSKLPAQPFGIRR</sequence>
<feature type="signal peptide" evidence="1">
    <location>
        <begin position="1"/>
        <end position="19"/>
    </location>
</feature>
<dbReference type="RefSeq" id="WP_133756746.1">
    <property type="nucleotide sequence ID" value="NZ_SOBW01000007.1"/>
</dbReference>
<keyword evidence="1" id="KW-0732">Signal</keyword>
<accession>A0A4R7Q8M7</accession>
<comment type="caution">
    <text evidence="2">The sequence shown here is derived from an EMBL/GenBank/DDBJ whole genome shotgun (WGS) entry which is preliminary data.</text>
</comment>
<name>A0A4R7Q8M7_9FLAO</name>
<evidence type="ECO:0000313" key="2">
    <source>
        <dbReference type="EMBL" id="TDU43269.1"/>
    </source>
</evidence>
<dbReference type="Proteomes" id="UP000294689">
    <property type="component" value="Unassembled WGS sequence"/>
</dbReference>
<evidence type="ECO:0000256" key="1">
    <source>
        <dbReference type="SAM" id="SignalP"/>
    </source>
</evidence>
<dbReference type="AlphaFoldDB" id="A0A4R7Q8M7"/>
<gene>
    <name evidence="2" type="ORF">BXY82_0679</name>
</gene>
<feature type="chain" id="PRO_5020920330" description="DUF4369 domain-containing protein" evidence="1">
    <location>
        <begin position="20"/>
        <end position="206"/>
    </location>
</feature>
<protein>
    <recommendedName>
        <fullName evidence="4">DUF4369 domain-containing protein</fullName>
    </recommendedName>
</protein>
<proteinExistence type="predicted"/>
<keyword evidence="3" id="KW-1185">Reference proteome</keyword>
<evidence type="ECO:0000313" key="3">
    <source>
        <dbReference type="Proteomes" id="UP000294689"/>
    </source>
</evidence>
<evidence type="ECO:0008006" key="4">
    <source>
        <dbReference type="Google" id="ProtNLM"/>
    </source>
</evidence>
<organism evidence="2 3">
    <name type="scientific">Gelidibacter sediminis</name>
    <dbReference type="NCBI Taxonomy" id="1608710"/>
    <lineage>
        <taxon>Bacteria</taxon>
        <taxon>Pseudomonadati</taxon>
        <taxon>Bacteroidota</taxon>
        <taxon>Flavobacteriia</taxon>
        <taxon>Flavobacteriales</taxon>
        <taxon>Flavobacteriaceae</taxon>
        <taxon>Gelidibacter</taxon>
    </lineage>
</organism>
<reference evidence="2 3" key="1">
    <citation type="submission" date="2019-03" db="EMBL/GenBank/DDBJ databases">
        <title>Genomic Encyclopedia of Archaeal and Bacterial Type Strains, Phase II (KMG-II): from individual species to whole genera.</title>
        <authorList>
            <person name="Goeker M."/>
        </authorList>
    </citation>
    <scope>NUCLEOTIDE SEQUENCE [LARGE SCALE GENOMIC DNA]</scope>
    <source>
        <strain evidence="2 3">DSM 28135</strain>
    </source>
</reference>